<dbReference type="NCBIfam" id="NF003743">
    <property type="entry name" value="PRK05340.1"/>
    <property type="match status" value="1"/>
</dbReference>
<feature type="binding site" evidence="10">
    <location>
        <position position="166"/>
    </location>
    <ligand>
        <name>substrate</name>
    </ligand>
</feature>
<evidence type="ECO:0000313" key="13">
    <source>
        <dbReference type="Proteomes" id="UP000005380"/>
    </source>
</evidence>
<dbReference type="InParanoid" id="W0DVN9"/>
<comment type="similarity">
    <text evidence="10">Belongs to the LpxH family.</text>
</comment>
<keyword evidence="6 10" id="KW-0378">Hydrolase</keyword>
<dbReference type="HOGENOM" id="CLU_074586_0_0_6"/>
<keyword evidence="4 10" id="KW-0441">Lipid A biosynthesis</keyword>
<feature type="binding site" evidence="10">
    <location>
        <position position="159"/>
    </location>
    <ligand>
        <name>substrate</name>
    </ligand>
</feature>
<dbReference type="GO" id="GO:0030145">
    <property type="term" value="F:manganese ion binding"/>
    <property type="evidence" value="ECO:0007669"/>
    <property type="project" value="UniProtKB-UniRule"/>
</dbReference>
<dbReference type="InterPro" id="IPR029052">
    <property type="entry name" value="Metallo-depent_PP-like"/>
</dbReference>
<organism evidence="12 13">
    <name type="scientific">Thiomicrospira aerophila AL3</name>
    <dbReference type="NCBI Taxonomy" id="717772"/>
    <lineage>
        <taxon>Bacteria</taxon>
        <taxon>Pseudomonadati</taxon>
        <taxon>Pseudomonadota</taxon>
        <taxon>Gammaproteobacteria</taxon>
        <taxon>Thiotrichales</taxon>
        <taxon>Piscirickettsiaceae</taxon>
        <taxon>Thiomicrospira</taxon>
    </lineage>
</organism>
<feature type="binding site" evidence="10">
    <location>
        <position position="76"/>
    </location>
    <ligand>
        <name>Mn(2+)</name>
        <dbReference type="ChEBI" id="CHEBI:29035"/>
        <label>2</label>
    </ligand>
</feature>
<accession>W0DVN9</accession>
<dbReference type="InterPro" id="IPR010138">
    <property type="entry name" value="UDP-diacylglucosamine_Hdrlase"/>
</dbReference>
<feature type="binding site" evidence="10">
    <location>
        <position position="163"/>
    </location>
    <ligand>
        <name>substrate</name>
    </ligand>
</feature>
<keyword evidence="5 10" id="KW-0479">Metal-binding</keyword>
<feature type="binding site" evidence="10">
    <location>
        <begin position="76"/>
        <end position="77"/>
    </location>
    <ligand>
        <name>substrate</name>
    </ligand>
</feature>
<evidence type="ECO:0000256" key="6">
    <source>
        <dbReference type="ARBA" id="ARBA00022801"/>
    </source>
</evidence>
<dbReference type="EC" id="3.6.1.54" evidence="10"/>
<proteinExistence type="inferred from homology"/>
<dbReference type="AlphaFoldDB" id="W0DVN9"/>
<gene>
    <name evidence="10" type="primary">lpxH</name>
    <name evidence="12" type="ORF">THIAE_05600</name>
</gene>
<sequence length="239" mass="27100">MPNLAQDTTAPLHAINQTFLAFLTGPALHADQLIIMGDLFEAWLGDDVSMAFYSREIAALANLSRQGTQLYIGLGNRDFLIGQDLLKACQAKGVFADLIELYQNHHPAILLMHGDSLCTDDKAYQRLRFFTKQAWFKRFLRQLPLSWRLKLAHKLRAKSQAANQYKSAAIMDVSSASLAKLWLDYPKAQHLIHGHTHKPGHHHFESGKQRWVVGDWHEQGATYVAIEQGQPSLKQFNYP</sequence>
<comment type="function">
    <text evidence="10">Hydrolyzes the pyrophosphate bond of UDP-2,3-diacylglucosamine to yield 2,3-diacylglucosamine 1-phosphate (lipid X) and UMP by catalyzing the attack of water at the alpha-P atom. Involved in the biosynthesis of lipid A, a phosphorylated glycolipid that anchors the lipopolysaccharide to the outer membrane of the cell.</text>
</comment>
<dbReference type="Proteomes" id="UP000005380">
    <property type="component" value="Chromosome"/>
</dbReference>
<dbReference type="FunCoup" id="W0DVN9">
    <property type="interactions" value="137"/>
</dbReference>
<dbReference type="GO" id="GO:0005737">
    <property type="term" value="C:cytoplasm"/>
    <property type="evidence" value="ECO:0007669"/>
    <property type="project" value="InterPro"/>
</dbReference>
<feature type="binding site" evidence="10">
    <location>
        <position position="38"/>
    </location>
    <ligand>
        <name>Mn(2+)</name>
        <dbReference type="ChEBI" id="CHEBI:29035"/>
        <label>2</label>
    </ligand>
</feature>
<evidence type="ECO:0000256" key="7">
    <source>
        <dbReference type="ARBA" id="ARBA00023098"/>
    </source>
</evidence>
<dbReference type="eggNOG" id="COG2908">
    <property type="taxonomic scope" value="Bacteria"/>
</dbReference>
<dbReference type="UniPathway" id="UPA00359">
    <property type="reaction ID" value="UER00480"/>
</dbReference>
<feature type="binding site" evidence="10">
    <location>
        <position position="197"/>
    </location>
    <ligand>
        <name>Mn(2+)</name>
        <dbReference type="ChEBI" id="CHEBI:29035"/>
        <label>1</label>
    </ligand>
</feature>
<dbReference type="Gene3D" id="3.60.21.10">
    <property type="match status" value="1"/>
</dbReference>
<keyword evidence="8 10" id="KW-0472">Membrane</keyword>
<dbReference type="NCBIfam" id="TIGR01854">
    <property type="entry name" value="lipid_A_lpxH"/>
    <property type="match status" value="1"/>
</dbReference>
<dbReference type="KEGG" id="tao:THIAE_05600"/>
<evidence type="ECO:0000256" key="3">
    <source>
        <dbReference type="ARBA" id="ARBA00022519"/>
    </source>
</evidence>
<keyword evidence="7 10" id="KW-0443">Lipid metabolism</keyword>
<reference evidence="12 13" key="1">
    <citation type="submission" date="2013-12" db="EMBL/GenBank/DDBJ databases">
        <authorList>
            <consortium name="DOE Joint Genome Institute"/>
            <person name="Kappler U."/>
            <person name="Huntemann M."/>
            <person name="Han J."/>
            <person name="Chen A."/>
            <person name="Kyrpides N."/>
            <person name="Mavromatis K."/>
            <person name="Markowitz V."/>
            <person name="Palaniappan K."/>
            <person name="Ivanova N."/>
            <person name="Schaumberg A."/>
            <person name="Pati A."/>
            <person name="Liolios K."/>
            <person name="Nordberg H.P."/>
            <person name="Cantor M.N."/>
            <person name="Hua S.X."/>
            <person name="Woyke T."/>
        </authorList>
    </citation>
    <scope>NUCLEOTIDE SEQUENCE [LARGE SCALE GENOMIC DNA]</scope>
    <source>
        <strain evidence="13">AL2</strain>
    </source>
</reference>
<dbReference type="EMBL" id="CP007030">
    <property type="protein sequence ID" value="AHF01343.1"/>
    <property type="molecule type" value="Genomic_DNA"/>
</dbReference>
<dbReference type="GO" id="GO:0019897">
    <property type="term" value="C:extrinsic component of plasma membrane"/>
    <property type="evidence" value="ECO:0007669"/>
    <property type="project" value="UniProtKB-UniRule"/>
</dbReference>
<feature type="binding site" evidence="10">
    <location>
        <position position="38"/>
    </location>
    <ligand>
        <name>Mn(2+)</name>
        <dbReference type="ChEBI" id="CHEBI:29035"/>
        <label>1</label>
    </ligand>
</feature>
<comment type="caution">
    <text evidence="10">Lacks conserved residue(s) required for the propagation of feature annotation.</text>
</comment>
<feature type="binding site" evidence="10">
    <location>
        <position position="121"/>
    </location>
    <ligand>
        <name>substrate</name>
    </ligand>
</feature>
<dbReference type="PANTHER" id="PTHR34990">
    <property type="entry name" value="UDP-2,3-DIACYLGLUCOSAMINE HYDROLASE-RELATED"/>
    <property type="match status" value="1"/>
</dbReference>
<evidence type="ECO:0000256" key="4">
    <source>
        <dbReference type="ARBA" id="ARBA00022556"/>
    </source>
</evidence>
<keyword evidence="2 10" id="KW-0444">Lipid biosynthesis</keyword>
<comment type="catalytic activity">
    <reaction evidence="10">
        <text>UDP-2-N,3-O-bis[(3R)-3-hydroxytetradecanoyl]-alpha-D-glucosamine + H2O = 2-N,3-O-bis[(3R)-3-hydroxytetradecanoyl]-alpha-D-glucosaminyl 1-phosphate + UMP + 2 H(+)</text>
        <dbReference type="Rhea" id="RHEA:25213"/>
        <dbReference type="ChEBI" id="CHEBI:15377"/>
        <dbReference type="ChEBI" id="CHEBI:15378"/>
        <dbReference type="ChEBI" id="CHEBI:57865"/>
        <dbReference type="ChEBI" id="CHEBI:57957"/>
        <dbReference type="ChEBI" id="CHEBI:78847"/>
        <dbReference type="EC" id="3.6.1.54"/>
    </reaction>
</comment>
<dbReference type="CDD" id="cd07398">
    <property type="entry name" value="MPP_YbbF-LpxH"/>
    <property type="match status" value="1"/>
</dbReference>
<dbReference type="GO" id="GO:0009245">
    <property type="term" value="P:lipid A biosynthetic process"/>
    <property type="evidence" value="ECO:0007669"/>
    <property type="project" value="UniProtKB-UniRule"/>
</dbReference>
<dbReference type="InterPro" id="IPR043461">
    <property type="entry name" value="LpxH-like"/>
</dbReference>
<dbReference type="HAMAP" id="MF_00575">
    <property type="entry name" value="LpxH"/>
    <property type="match status" value="1"/>
</dbReference>
<evidence type="ECO:0000256" key="5">
    <source>
        <dbReference type="ARBA" id="ARBA00022723"/>
    </source>
</evidence>
<comment type="pathway">
    <text evidence="10">Glycolipid biosynthesis; lipid IV(A) biosynthesis; lipid IV(A) from (3R)-3-hydroxytetradecanoyl-[acyl-carrier-protein] and UDP-N-acetyl-alpha-D-glucosamine: step 4/6.</text>
</comment>
<evidence type="ECO:0000256" key="10">
    <source>
        <dbReference type="HAMAP-Rule" id="MF_00575"/>
    </source>
</evidence>
<comment type="subcellular location">
    <subcellularLocation>
        <location evidence="10">Cell inner membrane</location>
        <topology evidence="10">Peripheral membrane protein</topology>
        <orientation evidence="10">Cytoplasmic side</orientation>
    </subcellularLocation>
</comment>
<evidence type="ECO:0000256" key="1">
    <source>
        <dbReference type="ARBA" id="ARBA00022475"/>
    </source>
</evidence>
<evidence type="ECO:0000256" key="9">
    <source>
        <dbReference type="ARBA" id="ARBA00023211"/>
    </source>
</evidence>
<feature type="binding site" evidence="10">
    <location>
        <position position="195"/>
    </location>
    <ligand>
        <name>Mn(2+)</name>
        <dbReference type="ChEBI" id="CHEBI:29035"/>
        <label>2</label>
    </ligand>
</feature>
<keyword evidence="13" id="KW-1185">Reference proteome</keyword>
<dbReference type="InterPro" id="IPR004843">
    <property type="entry name" value="Calcineurin-like_PHP"/>
</dbReference>
<protein>
    <recommendedName>
        <fullName evidence="10">UDP-2,3-diacylglucosamine hydrolase</fullName>
        <ecNumber evidence="10">3.6.1.54</ecNumber>
    </recommendedName>
    <alternativeName>
        <fullName evidence="10">UDP-2,3-diacylglucosamine diphosphatase</fullName>
    </alternativeName>
</protein>
<dbReference type="GO" id="GO:0008758">
    <property type="term" value="F:UDP-2,3-diacylglucosamine hydrolase activity"/>
    <property type="evidence" value="ECO:0007669"/>
    <property type="project" value="UniProtKB-UniRule"/>
</dbReference>
<evidence type="ECO:0000259" key="11">
    <source>
        <dbReference type="Pfam" id="PF00149"/>
    </source>
</evidence>
<comment type="cofactor">
    <cofactor evidence="10">
        <name>Mn(2+)</name>
        <dbReference type="ChEBI" id="CHEBI:29035"/>
    </cofactor>
    <text evidence="10">Binds 2 Mn(2+) ions per subunit in a binuclear metal center.</text>
</comment>
<feature type="binding site" evidence="10">
    <location>
        <position position="195"/>
    </location>
    <ligand>
        <name>substrate</name>
    </ligand>
</feature>
<evidence type="ECO:0000256" key="2">
    <source>
        <dbReference type="ARBA" id="ARBA00022516"/>
    </source>
</evidence>
<evidence type="ECO:0000313" key="12">
    <source>
        <dbReference type="EMBL" id="AHF01343.1"/>
    </source>
</evidence>
<evidence type="ECO:0000256" key="8">
    <source>
        <dbReference type="ARBA" id="ARBA00023136"/>
    </source>
</evidence>
<dbReference type="STRING" id="717772.THIAE_05600"/>
<keyword evidence="1 10" id="KW-1003">Cell membrane</keyword>
<feature type="binding site" evidence="10">
    <location>
        <position position="113"/>
    </location>
    <ligand>
        <name>Mn(2+)</name>
        <dbReference type="ChEBI" id="CHEBI:29035"/>
        <label>2</label>
    </ligand>
</feature>
<feature type="domain" description="Calcineurin-like phosphoesterase" evidence="11">
    <location>
        <begin position="25"/>
        <end position="199"/>
    </location>
</feature>
<dbReference type="PANTHER" id="PTHR34990:SF1">
    <property type="entry name" value="UDP-2,3-DIACYLGLUCOSAMINE HYDROLASE"/>
    <property type="match status" value="1"/>
</dbReference>
<keyword evidence="9 10" id="KW-0464">Manganese</keyword>
<keyword evidence="3 10" id="KW-0997">Cell inner membrane</keyword>
<dbReference type="Pfam" id="PF00149">
    <property type="entry name" value="Metallophos"/>
    <property type="match status" value="1"/>
</dbReference>
<name>W0DVN9_9GAMM</name>
<dbReference type="SUPFAM" id="SSF56300">
    <property type="entry name" value="Metallo-dependent phosphatases"/>
    <property type="match status" value="1"/>
</dbReference>